<accession>A0ABX6MGW3</accession>
<evidence type="ECO:0000313" key="3">
    <source>
        <dbReference type="EMBL" id="QJD93580.1"/>
    </source>
</evidence>
<feature type="domain" description="Lysozyme inhibitor LprI-like N-terminal" evidence="2">
    <location>
        <begin position="42"/>
        <end position="119"/>
    </location>
</feature>
<keyword evidence="4" id="KW-1185">Reference proteome</keyword>
<proteinExistence type="predicted"/>
<evidence type="ECO:0000259" key="2">
    <source>
        <dbReference type="Pfam" id="PF07007"/>
    </source>
</evidence>
<protein>
    <submittedName>
        <fullName evidence="3">DUF1311 domain-containing protein</fullName>
    </submittedName>
</protein>
<keyword evidence="1" id="KW-0732">Signal</keyword>
<dbReference type="InterPro" id="IPR009739">
    <property type="entry name" value="LprI-like_N"/>
</dbReference>
<name>A0ABX6MGW3_9BURK</name>
<feature type="signal peptide" evidence="1">
    <location>
        <begin position="1"/>
        <end position="18"/>
    </location>
</feature>
<dbReference type="RefSeq" id="WP_169114450.1">
    <property type="nucleotide sequence ID" value="NZ_CP051684.1"/>
</dbReference>
<reference evidence="3 4" key="1">
    <citation type="submission" date="2020-04" db="EMBL/GenBank/DDBJ databases">
        <title>Genome sequencing of novel species.</title>
        <authorList>
            <person name="Heo J."/>
            <person name="Kim S.-J."/>
            <person name="Kim J.-S."/>
            <person name="Hong S.-B."/>
            <person name="Kwon S.-W."/>
        </authorList>
    </citation>
    <scope>NUCLEOTIDE SEQUENCE [LARGE SCALE GENOMIC DNA]</scope>
    <source>
        <strain evidence="3 4">AF9R3</strain>
    </source>
</reference>
<sequence length="141" mass="15712">MNKQLLMLCLAWPVVALALPNRSDDQACALERTPLTRCGEFAEYVKEDRILNANYKALMKGLGKVDKATLKSAQLQWLDWRLEKCDDADEQAHCDNGICAGVAHDDCIVSLTRQRADELKRFANDPAAAVAAKFAFSKELK</sequence>
<feature type="chain" id="PRO_5047506256" evidence="1">
    <location>
        <begin position="19"/>
        <end position="141"/>
    </location>
</feature>
<dbReference type="Pfam" id="PF07007">
    <property type="entry name" value="LprI"/>
    <property type="match status" value="1"/>
</dbReference>
<evidence type="ECO:0000313" key="4">
    <source>
        <dbReference type="Proteomes" id="UP000503117"/>
    </source>
</evidence>
<dbReference type="Proteomes" id="UP000503117">
    <property type="component" value="Chromosome"/>
</dbReference>
<dbReference type="Gene3D" id="1.20.1270.180">
    <property type="match status" value="1"/>
</dbReference>
<gene>
    <name evidence="3" type="ORF">HH213_27960</name>
</gene>
<organism evidence="3 4">
    <name type="scientific">Duganella dendranthematis</name>
    <dbReference type="NCBI Taxonomy" id="2728021"/>
    <lineage>
        <taxon>Bacteria</taxon>
        <taxon>Pseudomonadati</taxon>
        <taxon>Pseudomonadota</taxon>
        <taxon>Betaproteobacteria</taxon>
        <taxon>Burkholderiales</taxon>
        <taxon>Oxalobacteraceae</taxon>
        <taxon>Telluria group</taxon>
        <taxon>Duganella</taxon>
    </lineage>
</organism>
<dbReference type="EMBL" id="CP051684">
    <property type="protein sequence ID" value="QJD93580.1"/>
    <property type="molecule type" value="Genomic_DNA"/>
</dbReference>
<evidence type="ECO:0000256" key="1">
    <source>
        <dbReference type="SAM" id="SignalP"/>
    </source>
</evidence>